<sequence length="335" mass="37327">MTGLPTTFELKSFEIDLSKPAPTPSTVAVTSEADFVFFVRELARKVNSSNSTRNFTFKDSSKVKDSIEKILSAGFLQVDVSDIAKYLYDAETTFSSRYKISDIKQGNLLISRFKIESDDLLLIAKVDFESFFAKKSFKKEEGLPTEKGLLKAALFKLDNGKLPLLFKIADSNSSISKFWSNEFLNSSPYKSDSENTLNAFSMIIKSVNKVLKNSTVDKIALANSVITYFTTRSDFDAGTFINDAIGNYKCEGDVAIADVVSEIETVLKSNKFDGIFSIISSEIKAKMKKTYKLEDDISIVTNQGTKGRIYSKDLGGKKYVLIQSNTGYDQFPELK</sequence>
<gene>
    <name evidence="1" type="ORF">HGO26_00715</name>
</gene>
<dbReference type="EMBL" id="JABAEB010000001">
    <property type="protein sequence ID" value="NLQ21411.1"/>
    <property type="molecule type" value="Genomic_DNA"/>
</dbReference>
<accession>A0ABX1KGU6</accession>
<comment type="caution">
    <text evidence="1">The sequence shown here is derived from an EMBL/GenBank/DDBJ whole genome shotgun (WGS) entry which is preliminary data.</text>
</comment>
<keyword evidence="2" id="KW-1185">Reference proteome</keyword>
<proteinExistence type="predicted"/>
<evidence type="ECO:0008006" key="3">
    <source>
        <dbReference type="Google" id="ProtNLM"/>
    </source>
</evidence>
<dbReference type="Proteomes" id="UP000527352">
    <property type="component" value="Unassembled WGS sequence"/>
</dbReference>
<name>A0ABX1KGU6_9GAMM</name>
<organism evidence="1 2">
    <name type="scientific">Shewanella oncorhynchi</name>
    <dbReference type="NCBI Taxonomy" id="2726434"/>
    <lineage>
        <taxon>Bacteria</taxon>
        <taxon>Pseudomonadati</taxon>
        <taxon>Pseudomonadota</taxon>
        <taxon>Gammaproteobacteria</taxon>
        <taxon>Alteromonadales</taxon>
        <taxon>Shewanellaceae</taxon>
        <taxon>Shewanella</taxon>
    </lineage>
</organism>
<protein>
    <recommendedName>
        <fullName evidence="3">37-kD nucleoid-associated bacterial protein</fullName>
    </recommendedName>
</protein>
<reference evidence="1 2" key="1">
    <citation type="submission" date="2020-04" db="EMBL/GenBank/DDBJ databases">
        <title>The first description of lens atrophy caused by putative novel Shewanella sp. that is a new emerging pathogen for cultured rainbow trout?</title>
        <authorList>
            <person name="Saticioglu I.B."/>
            <person name="Duman M."/>
            <person name="Altun S."/>
        </authorList>
    </citation>
    <scope>NUCLEOTIDE SEQUENCE [LARGE SCALE GENOMIC DNA]</scope>
    <source>
        <strain evidence="1 2">S-1</strain>
    </source>
</reference>
<dbReference type="RefSeq" id="WP_168822655.1">
    <property type="nucleotide sequence ID" value="NZ_JABAEB010000001.1"/>
</dbReference>
<evidence type="ECO:0000313" key="1">
    <source>
        <dbReference type="EMBL" id="NLQ21411.1"/>
    </source>
</evidence>
<evidence type="ECO:0000313" key="2">
    <source>
        <dbReference type="Proteomes" id="UP000527352"/>
    </source>
</evidence>